<sequence length="353" mass="39437">MEVLSRRALDYGPGSRRVSHHCIGSNPAALVSTTMGSRVNYVLVQDGRSVRYAHGGYGLDYHFAAGPDITLRWLAQLDDYRDDFWFEDLVCEGGLLIDVDAQQLLLFTELGQFPLERRYAYRAGLLDAYRRTWSGWSVSWAYDGIGDLLAYLGESRDQVRGERTWWDGLYPDGGERPDGPVEYLVSVADADGGCQLYALPFESCPPWRLGPRLLDRLDSRDLVTVCSTHPTAGLHLDVARRRAGLWSIRPLVGLVEDWSELWPGWELELWGDDLGRQVAALGGTVAVPGVDLAAERATLAERVDRYWFVEERMRAAGQDVDQLRAWNLGGVATLLDARVTPDELARAVALIRG</sequence>
<accession>A0A1N7F988</accession>
<keyword evidence="2" id="KW-1185">Reference proteome</keyword>
<dbReference type="AlphaFoldDB" id="A0A1N7F988"/>
<gene>
    <name evidence="1" type="ORF">SAMN05444858_13211</name>
</gene>
<evidence type="ECO:0000313" key="1">
    <source>
        <dbReference type="EMBL" id="SIR96822.1"/>
    </source>
</evidence>
<protein>
    <submittedName>
        <fullName evidence="1">Uncharacterized protein</fullName>
    </submittedName>
</protein>
<name>A0A1N7F988_9ACTN</name>
<dbReference type="STRING" id="1198245.SAMN05444858_13211"/>
<dbReference type="EMBL" id="FTNF01000032">
    <property type="protein sequence ID" value="SIR96822.1"/>
    <property type="molecule type" value="Genomic_DNA"/>
</dbReference>
<reference evidence="1" key="1">
    <citation type="submission" date="2017-01" db="EMBL/GenBank/DDBJ databases">
        <authorList>
            <person name="Mah S.A."/>
            <person name="Swanson W.J."/>
            <person name="Moy G.W."/>
            <person name="Vacquier V.D."/>
        </authorList>
    </citation>
    <scope>NUCLEOTIDE SEQUENCE [LARGE SCALE GENOMIC DNA]</scope>
    <source>
        <strain evidence="1">DSM 45758</strain>
    </source>
</reference>
<evidence type="ECO:0000313" key="2">
    <source>
        <dbReference type="Proteomes" id="UP000186004"/>
    </source>
</evidence>
<dbReference type="Proteomes" id="UP000186004">
    <property type="component" value="Unassembled WGS sequence"/>
</dbReference>
<organism evidence="1 2">
    <name type="scientific">Micromonospora avicenniae</name>
    <dbReference type="NCBI Taxonomy" id="1198245"/>
    <lineage>
        <taxon>Bacteria</taxon>
        <taxon>Bacillati</taxon>
        <taxon>Actinomycetota</taxon>
        <taxon>Actinomycetes</taxon>
        <taxon>Micromonosporales</taxon>
        <taxon>Micromonosporaceae</taxon>
        <taxon>Micromonospora</taxon>
    </lineage>
</organism>
<proteinExistence type="predicted"/>